<evidence type="ECO:0000259" key="2">
    <source>
        <dbReference type="SMART" id="SM00921"/>
    </source>
</evidence>
<feature type="non-terminal residue" evidence="3">
    <location>
        <position position="1"/>
    </location>
</feature>
<organism evidence="3 4">
    <name type="scientific">Zosterops hypoxanthus</name>
    <dbReference type="NCBI Taxonomy" id="2485327"/>
    <lineage>
        <taxon>Eukaryota</taxon>
        <taxon>Metazoa</taxon>
        <taxon>Chordata</taxon>
        <taxon>Craniata</taxon>
        <taxon>Vertebrata</taxon>
        <taxon>Euteleostomi</taxon>
        <taxon>Archelosauria</taxon>
        <taxon>Archosauria</taxon>
        <taxon>Dinosauria</taxon>
        <taxon>Saurischia</taxon>
        <taxon>Theropoda</taxon>
        <taxon>Coelurosauria</taxon>
        <taxon>Aves</taxon>
        <taxon>Neognathae</taxon>
        <taxon>Neoaves</taxon>
        <taxon>Telluraves</taxon>
        <taxon>Australaves</taxon>
        <taxon>Passeriformes</taxon>
        <taxon>Sylvioidea</taxon>
        <taxon>Zosteropidae</taxon>
        <taxon>Zosterops</taxon>
    </lineage>
</organism>
<dbReference type="InterPro" id="IPR000353">
    <property type="entry name" value="MHC_II_b_N"/>
</dbReference>
<dbReference type="GO" id="GO:0006955">
    <property type="term" value="P:immune response"/>
    <property type="evidence" value="ECO:0007669"/>
    <property type="project" value="InterPro"/>
</dbReference>
<name>A0A7L2L272_9PASS</name>
<dbReference type="SMART" id="SM00921">
    <property type="entry name" value="MHC_II_beta"/>
    <property type="match status" value="1"/>
</dbReference>
<keyword evidence="4" id="KW-1185">Reference proteome</keyword>
<keyword evidence="1" id="KW-0325">Glycoprotein</keyword>
<dbReference type="OrthoDB" id="10043043at2759"/>
<evidence type="ECO:0000313" key="3">
    <source>
        <dbReference type="EMBL" id="NXR41710.1"/>
    </source>
</evidence>
<gene>
    <name evidence="3" type="primary">Hb2l_1</name>
    <name evidence="3" type="ORF">ZOSHYP_R14962</name>
</gene>
<feature type="domain" description="MHC class II beta chain N-terminal" evidence="2">
    <location>
        <begin position="18"/>
        <end position="92"/>
    </location>
</feature>
<feature type="non-terminal residue" evidence="3">
    <location>
        <position position="98"/>
    </location>
</feature>
<dbReference type="InterPro" id="IPR011162">
    <property type="entry name" value="MHC_I/II-like_Ag-recog"/>
</dbReference>
<proteinExistence type="predicted"/>
<dbReference type="GO" id="GO:0019882">
    <property type="term" value="P:antigen processing and presentation"/>
    <property type="evidence" value="ECO:0007669"/>
    <property type="project" value="InterPro"/>
</dbReference>
<dbReference type="Pfam" id="PF00969">
    <property type="entry name" value="MHC_II_beta"/>
    <property type="match status" value="1"/>
</dbReference>
<reference evidence="3 4" key="1">
    <citation type="submission" date="2019-09" db="EMBL/GenBank/DDBJ databases">
        <title>Bird 10,000 Genomes (B10K) Project - Family phase.</title>
        <authorList>
            <person name="Zhang G."/>
        </authorList>
    </citation>
    <scope>NUCLEOTIDE SEQUENCE [LARGE SCALE GENOMIC DNA]</scope>
    <source>
        <strain evidence="3">B10K-DU-001-36</strain>
        <tissue evidence="3">Muscle</tissue>
    </source>
</reference>
<dbReference type="EMBL" id="VWYL01029562">
    <property type="protein sequence ID" value="NXR41710.1"/>
    <property type="molecule type" value="Genomic_DNA"/>
</dbReference>
<dbReference type="InterPro" id="IPR014745">
    <property type="entry name" value="MHC_II_a/b_N"/>
</dbReference>
<protein>
    <submittedName>
        <fullName evidence="3">HB2L protein</fullName>
    </submittedName>
</protein>
<sequence length="98" mass="11397">PPDLCPAHSGVFQHMVKYECHFINGTEKVRFVLRKLYNREQYVTFDSDVGHFVGETPYGEKVAWSMNNNPEMLGYYQDQADTLCPQNYELSAPFLTDR</sequence>
<evidence type="ECO:0000256" key="1">
    <source>
        <dbReference type="ARBA" id="ARBA00023180"/>
    </source>
</evidence>
<evidence type="ECO:0000313" key="4">
    <source>
        <dbReference type="Proteomes" id="UP000549157"/>
    </source>
</evidence>
<dbReference type="SUPFAM" id="SSF54452">
    <property type="entry name" value="MHC antigen-recognition domain"/>
    <property type="match status" value="1"/>
</dbReference>
<accession>A0A7L2L272</accession>
<dbReference type="Gene3D" id="3.10.320.10">
    <property type="entry name" value="Class II Histocompatibility Antigen, M Beta Chain, Chain B, domain 1"/>
    <property type="match status" value="1"/>
</dbReference>
<comment type="caution">
    <text evidence="3">The sequence shown here is derived from an EMBL/GenBank/DDBJ whole genome shotgun (WGS) entry which is preliminary data.</text>
</comment>
<dbReference type="GO" id="GO:0042613">
    <property type="term" value="C:MHC class II protein complex"/>
    <property type="evidence" value="ECO:0007669"/>
    <property type="project" value="InterPro"/>
</dbReference>
<dbReference type="Proteomes" id="UP000549157">
    <property type="component" value="Unassembled WGS sequence"/>
</dbReference>
<dbReference type="AlphaFoldDB" id="A0A7L2L272"/>